<dbReference type="Gene3D" id="1.10.260.40">
    <property type="entry name" value="lambda repressor-like DNA-binding domains"/>
    <property type="match status" value="1"/>
</dbReference>
<gene>
    <name evidence="2" type="ORF">EI684_04575</name>
</gene>
<protein>
    <submittedName>
        <fullName evidence="2">XRE family transcriptional regulator</fullName>
    </submittedName>
</protein>
<name>A0A426U653_9CHLR</name>
<evidence type="ECO:0000313" key="3">
    <source>
        <dbReference type="Proteomes" id="UP000280307"/>
    </source>
</evidence>
<accession>A0A426U653</accession>
<dbReference type="AlphaFoldDB" id="A0A426U653"/>
<dbReference type="GO" id="GO:0003677">
    <property type="term" value="F:DNA binding"/>
    <property type="evidence" value="ECO:0007669"/>
    <property type="project" value="InterPro"/>
</dbReference>
<dbReference type="InterPro" id="IPR001387">
    <property type="entry name" value="Cro/C1-type_HTH"/>
</dbReference>
<dbReference type="CDD" id="cd00093">
    <property type="entry name" value="HTH_XRE"/>
    <property type="match status" value="1"/>
</dbReference>
<dbReference type="SUPFAM" id="SSF47413">
    <property type="entry name" value="lambda repressor-like DNA-binding domains"/>
    <property type="match status" value="1"/>
</dbReference>
<dbReference type="Proteomes" id="UP000280307">
    <property type="component" value="Unassembled WGS sequence"/>
</dbReference>
<reference evidence="2 3" key="1">
    <citation type="submission" date="2018-12" db="EMBL/GenBank/DDBJ databases">
        <title>Genome Sequence of Candidatus Viridilinea halotolerans isolated from saline sulfide-rich spring.</title>
        <authorList>
            <person name="Grouzdev D.S."/>
            <person name="Burganskaya E.I."/>
            <person name="Krutkina M.S."/>
            <person name="Sukhacheva M.V."/>
            <person name="Gorlenko V.M."/>
        </authorList>
    </citation>
    <scope>NUCLEOTIDE SEQUENCE [LARGE SCALE GENOMIC DNA]</scope>
    <source>
        <strain evidence="2">Chok-6</strain>
    </source>
</reference>
<feature type="domain" description="HTH cro/C1-type" evidence="1">
    <location>
        <begin position="18"/>
        <end position="38"/>
    </location>
</feature>
<comment type="caution">
    <text evidence="2">The sequence shown here is derived from an EMBL/GenBank/DDBJ whole genome shotgun (WGS) entry which is preliminary data.</text>
</comment>
<evidence type="ECO:0000313" key="2">
    <source>
        <dbReference type="EMBL" id="RRR75484.1"/>
    </source>
</evidence>
<proteinExistence type="predicted"/>
<sequence length="46" mass="4886">MRQGATIDVGDQQVGTLLREARLRAGLTQHELAVRLGLVTGDAGQL</sequence>
<organism evidence="2 3">
    <name type="scientific">Candidatus Viridilinea halotolerans</name>
    <dbReference type="NCBI Taxonomy" id="2491704"/>
    <lineage>
        <taxon>Bacteria</taxon>
        <taxon>Bacillati</taxon>
        <taxon>Chloroflexota</taxon>
        <taxon>Chloroflexia</taxon>
        <taxon>Chloroflexales</taxon>
        <taxon>Chloroflexineae</taxon>
        <taxon>Oscillochloridaceae</taxon>
        <taxon>Candidatus Viridilinea</taxon>
    </lineage>
</organism>
<dbReference type="PROSITE" id="PS50943">
    <property type="entry name" value="HTH_CROC1"/>
    <property type="match status" value="1"/>
</dbReference>
<evidence type="ECO:0000259" key="1">
    <source>
        <dbReference type="PROSITE" id="PS50943"/>
    </source>
</evidence>
<dbReference type="InterPro" id="IPR010982">
    <property type="entry name" value="Lambda_DNA-bd_dom_sf"/>
</dbReference>
<dbReference type="EMBL" id="RSAS01000186">
    <property type="protein sequence ID" value="RRR75484.1"/>
    <property type="molecule type" value="Genomic_DNA"/>
</dbReference>